<protein>
    <submittedName>
        <fullName evidence="1">Uncharacterized protein</fullName>
    </submittedName>
</protein>
<sequence length="120" mass="12931">MMRGLRRMFMAHNGKRRAHRDEQGTAFASTSTSLVISEIDSSATTLLQAVKLLALHLTGDKDAGKISGTTWIEEVVLHSTTAASKSGEAIQRKMAQPFEAKHQGNQLPVPPVPIIGKGVL</sequence>
<evidence type="ECO:0000313" key="1">
    <source>
        <dbReference type="EMBL" id="AQL07129.1"/>
    </source>
</evidence>
<dbReference type="PaxDb" id="4577-GRMZM5G834458_P01"/>
<dbReference type="InParanoid" id="A0A1D6PBX6"/>
<reference evidence="1" key="1">
    <citation type="submission" date="2015-12" db="EMBL/GenBank/DDBJ databases">
        <title>Update maize B73 reference genome by single molecule sequencing technologies.</title>
        <authorList>
            <consortium name="Maize Genome Sequencing Project"/>
            <person name="Ware D."/>
        </authorList>
    </citation>
    <scope>NUCLEOTIDE SEQUENCE</scope>
    <source>
        <tissue evidence="1">Seedling</tissue>
    </source>
</reference>
<gene>
    <name evidence="1" type="ORF">ZEAMMB73_Zm00001d047619</name>
</gene>
<dbReference type="EMBL" id="CM000785">
    <property type="protein sequence ID" value="AQL07129.1"/>
    <property type="molecule type" value="Genomic_DNA"/>
</dbReference>
<name>A0A1D6PBX6_MAIZE</name>
<dbReference type="Pfam" id="PF04733">
    <property type="entry name" value="Coatomer_E"/>
    <property type="match status" value="1"/>
</dbReference>
<dbReference type="AlphaFoldDB" id="A0A1D6PBX6"/>
<proteinExistence type="predicted"/>
<organism evidence="1">
    <name type="scientific">Zea mays</name>
    <name type="common">Maize</name>
    <dbReference type="NCBI Taxonomy" id="4577"/>
    <lineage>
        <taxon>Eukaryota</taxon>
        <taxon>Viridiplantae</taxon>
        <taxon>Streptophyta</taxon>
        <taxon>Embryophyta</taxon>
        <taxon>Tracheophyta</taxon>
        <taxon>Spermatophyta</taxon>
        <taxon>Magnoliopsida</taxon>
        <taxon>Liliopsida</taxon>
        <taxon>Poales</taxon>
        <taxon>Poaceae</taxon>
        <taxon>PACMAD clade</taxon>
        <taxon>Panicoideae</taxon>
        <taxon>Andropogonodae</taxon>
        <taxon>Andropogoneae</taxon>
        <taxon>Tripsacinae</taxon>
        <taxon>Zea</taxon>
    </lineage>
</organism>
<accession>A0A1D6PBX6</accession>